<dbReference type="WBParaSite" id="ES5_v2.g13183.t1">
    <property type="protein sequence ID" value="ES5_v2.g13183.t1"/>
    <property type="gene ID" value="ES5_v2.g13183"/>
</dbReference>
<evidence type="ECO:0000313" key="1">
    <source>
        <dbReference type="Proteomes" id="UP000887579"/>
    </source>
</evidence>
<name>A0AC34F7C4_9BILA</name>
<proteinExistence type="predicted"/>
<sequence length="163" mass="18925">MENVSITDFECLANDGNEFFIARIYRSKGEVDFDGLQNIINAQLGGFEEIHGYFFPCLKPKCRQSAAKQMEETFAALEDNELEIDKLWLDIQVHGGNWGDDKDHNRAFIKELIVEAEKRIEKVGIYTQNDSWKNIVGLDWNFAKNKYLWYPRFNRTPVSLPGL</sequence>
<protein>
    <submittedName>
        <fullName evidence="2">Uncharacterized protein</fullName>
    </submittedName>
</protein>
<dbReference type="Proteomes" id="UP000887579">
    <property type="component" value="Unplaced"/>
</dbReference>
<evidence type="ECO:0000313" key="2">
    <source>
        <dbReference type="WBParaSite" id="ES5_v2.g13183.t1"/>
    </source>
</evidence>
<organism evidence="1 2">
    <name type="scientific">Panagrolaimus sp. ES5</name>
    <dbReference type="NCBI Taxonomy" id="591445"/>
    <lineage>
        <taxon>Eukaryota</taxon>
        <taxon>Metazoa</taxon>
        <taxon>Ecdysozoa</taxon>
        <taxon>Nematoda</taxon>
        <taxon>Chromadorea</taxon>
        <taxon>Rhabditida</taxon>
        <taxon>Tylenchina</taxon>
        <taxon>Panagrolaimomorpha</taxon>
        <taxon>Panagrolaimoidea</taxon>
        <taxon>Panagrolaimidae</taxon>
        <taxon>Panagrolaimus</taxon>
    </lineage>
</organism>
<reference evidence="2" key="1">
    <citation type="submission" date="2022-11" db="UniProtKB">
        <authorList>
            <consortium name="WormBaseParasite"/>
        </authorList>
    </citation>
    <scope>IDENTIFICATION</scope>
</reference>
<accession>A0AC34F7C4</accession>